<reference evidence="1" key="1">
    <citation type="submission" date="2023-03" db="EMBL/GenBank/DDBJ databases">
        <title>Massive genome expansion in bonnet fungi (Mycena s.s.) driven by repeated elements and novel gene families across ecological guilds.</title>
        <authorList>
            <consortium name="Lawrence Berkeley National Laboratory"/>
            <person name="Harder C.B."/>
            <person name="Miyauchi S."/>
            <person name="Viragh M."/>
            <person name="Kuo A."/>
            <person name="Thoen E."/>
            <person name="Andreopoulos B."/>
            <person name="Lu D."/>
            <person name="Skrede I."/>
            <person name="Drula E."/>
            <person name="Henrissat B."/>
            <person name="Morin E."/>
            <person name="Kohler A."/>
            <person name="Barry K."/>
            <person name="LaButti K."/>
            <person name="Morin E."/>
            <person name="Salamov A."/>
            <person name="Lipzen A."/>
            <person name="Mereny Z."/>
            <person name="Hegedus B."/>
            <person name="Baldrian P."/>
            <person name="Stursova M."/>
            <person name="Weitz H."/>
            <person name="Taylor A."/>
            <person name="Grigoriev I.V."/>
            <person name="Nagy L.G."/>
            <person name="Martin F."/>
            <person name="Kauserud H."/>
        </authorList>
    </citation>
    <scope>NUCLEOTIDE SEQUENCE</scope>
    <source>
        <strain evidence="1">CBHHK067</strain>
    </source>
</reference>
<sequence>MHTSSFNSDASRQDSVLLFLEILVPSQRSSTRKPTSNFPVLFSQTFRCLYGMLSPCCINIGRSFGACPGQPWRSNKSTSTAVSSPFNQVCLLALSVASELITLLAWARAQGFRPRTQGSGSGLENLKPEPP</sequence>
<keyword evidence="2" id="KW-1185">Reference proteome</keyword>
<accession>A0AAD7CMD4</accession>
<gene>
    <name evidence="1" type="ORF">B0H17DRAFT_397010</name>
</gene>
<evidence type="ECO:0000313" key="2">
    <source>
        <dbReference type="Proteomes" id="UP001221757"/>
    </source>
</evidence>
<dbReference type="Proteomes" id="UP001221757">
    <property type="component" value="Unassembled WGS sequence"/>
</dbReference>
<dbReference type="AlphaFoldDB" id="A0AAD7CMD4"/>
<comment type="caution">
    <text evidence="1">The sequence shown here is derived from an EMBL/GenBank/DDBJ whole genome shotgun (WGS) entry which is preliminary data.</text>
</comment>
<protein>
    <submittedName>
        <fullName evidence="1">Uncharacterized protein</fullName>
    </submittedName>
</protein>
<proteinExistence type="predicted"/>
<organism evidence="1 2">
    <name type="scientific">Mycena rosella</name>
    <name type="common">Pink bonnet</name>
    <name type="synonym">Agaricus rosellus</name>
    <dbReference type="NCBI Taxonomy" id="1033263"/>
    <lineage>
        <taxon>Eukaryota</taxon>
        <taxon>Fungi</taxon>
        <taxon>Dikarya</taxon>
        <taxon>Basidiomycota</taxon>
        <taxon>Agaricomycotina</taxon>
        <taxon>Agaricomycetes</taxon>
        <taxon>Agaricomycetidae</taxon>
        <taxon>Agaricales</taxon>
        <taxon>Marasmiineae</taxon>
        <taxon>Mycenaceae</taxon>
        <taxon>Mycena</taxon>
    </lineage>
</organism>
<evidence type="ECO:0000313" key="1">
    <source>
        <dbReference type="EMBL" id="KAJ7653422.1"/>
    </source>
</evidence>
<dbReference type="EMBL" id="JARKIE010000336">
    <property type="protein sequence ID" value="KAJ7653422.1"/>
    <property type="molecule type" value="Genomic_DNA"/>
</dbReference>
<name>A0AAD7CMD4_MYCRO</name>